<dbReference type="InterPro" id="IPR037171">
    <property type="entry name" value="NagB/RpiA_transferase-like"/>
</dbReference>
<dbReference type="PANTHER" id="PTHR36179:SF2">
    <property type="entry name" value="LUD DOMAIN-CONTAINING PROTEIN"/>
    <property type="match status" value="1"/>
</dbReference>
<proteinExistence type="predicted"/>
<dbReference type="KEGG" id="drt:Dret_2126"/>
<protein>
    <recommendedName>
        <fullName evidence="1">LUD domain-containing protein</fullName>
    </recommendedName>
</protein>
<evidence type="ECO:0000313" key="3">
    <source>
        <dbReference type="Proteomes" id="UP000001052"/>
    </source>
</evidence>
<accession>C8X4D6</accession>
<dbReference type="PIRSF" id="PIRSF020269">
    <property type="entry name" value="DUF1121"/>
    <property type="match status" value="1"/>
</dbReference>
<organism evidence="2 3">
    <name type="scientific">Desulfohalobium retbaense (strain ATCC 49708 / DSM 5692 / JCM 16813 / HR100)</name>
    <dbReference type="NCBI Taxonomy" id="485915"/>
    <lineage>
        <taxon>Bacteria</taxon>
        <taxon>Pseudomonadati</taxon>
        <taxon>Thermodesulfobacteriota</taxon>
        <taxon>Desulfovibrionia</taxon>
        <taxon>Desulfovibrionales</taxon>
        <taxon>Desulfohalobiaceae</taxon>
        <taxon>Desulfohalobium</taxon>
    </lineage>
</organism>
<sequence length="216" mass="24465">MSTHFDFYWQKRFDAVQKALEKNKFAVYQVKDVQEAKTLVLQTLLPETGAHSVSWGGSGTFRETGLYETLRDSDFEIIDTYDKSISVEDQLERRRRAMLVDVFFTSTNALTEDGCLVNLDMIGNRINGLTFGPRHVVVLVGRNKIVPDVETGMDRIKNYVAPINAFKLGKKTPCAETGFCQDCDSPERICNTWTITEKSFPKGRVRVVLVNQDLGI</sequence>
<dbReference type="OrthoDB" id="9809147at2"/>
<dbReference type="HOGENOM" id="CLU_107893_1_0_7"/>
<dbReference type="Pfam" id="PF02589">
    <property type="entry name" value="LUD_dom"/>
    <property type="match status" value="1"/>
</dbReference>
<dbReference type="SUPFAM" id="SSF100950">
    <property type="entry name" value="NagB/RpiA/CoA transferase-like"/>
    <property type="match status" value="1"/>
</dbReference>
<reference evidence="2 3" key="2">
    <citation type="journal article" date="2010" name="Stand. Genomic Sci.">
        <title>Complete genome sequence of Desulfohalobium retbaense type strain (HR(100)).</title>
        <authorList>
            <person name="Spring S."/>
            <person name="Nolan M."/>
            <person name="Lapidus A."/>
            <person name="Glavina Del Rio T."/>
            <person name="Copeland A."/>
            <person name="Tice H."/>
            <person name="Cheng J.F."/>
            <person name="Lucas S."/>
            <person name="Land M."/>
            <person name="Chen F."/>
            <person name="Bruce D."/>
            <person name="Goodwin L."/>
            <person name="Pitluck S."/>
            <person name="Ivanova N."/>
            <person name="Mavromatis K."/>
            <person name="Mikhailova N."/>
            <person name="Pati A."/>
            <person name="Chen A."/>
            <person name="Palaniappan K."/>
            <person name="Hauser L."/>
            <person name="Chang Y.J."/>
            <person name="Jeffries C.D."/>
            <person name="Munk C."/>
            <person name="Kiss H."/>
            <person name="Chain P."/>
            <person name="Han C."/>
            <person name="Brettin T."/>
            <person name="Detter J.C."/>
            <person name="Schuler E."/>
            <person name="Goker M."/>
            <person name="Rohde M."/>
            <person name="Bristow J."/>
            <person name="Eisen J.A."/>
            <person name="Markowitz V."/>
            <person name="Hugenholtz P."/>
            <person name="Kyrpides N.C."/>
            <person name="Klenk H.P."/>
        </authorList>
    </citation>
    <scope>NUCLEOTIDE SEQUENCE [LARGE SCALE GENOMIC DNA]</scope>
    <source>
        <strain evidence="2 3">DSM 5692</strain>
    </source>
</reference>
<evidence type="ECO:0000313" key="2">
    <source>
        <dbReference type="EMBL" id="ACV69410.1"/>
    </source>
</evidence>
<dbReference type="InterPro" id="IPR003741">
    <property type="entry name" value="LUD_dom"/>
</dbReference>
<dbReference type="InterPro" id="IPR024185">
    <property type="entry name" value="FTHF_cligase-like_sf"/>
</dbReference>
<dbReference type="Gene3D" id="3.40.50.10420">
    <property type="entry name" value="NagB/RpiA/CoA transferase-like"/>
    <property type="match status" value="1"/>
</dbReference>
<reference evidence="3" key="1">
    <citation type="submission" date="2009-09" db="EMBL/GenBank/DDBJ databases">
        <title>The complete chromosome of Desulfohalobium retbaense DSM 5692.</title>
        <authorList>
            <consortium name="US DOE Joint Genome Institute (JGI-PGF)"/>
            <person name="Lucas S."/>
            <person name="Copeland A."/>
            <person name="Lapidus A."/>
            <person name="Glavina del Rio T."/>
            <person name="Dalin E."/>
            <person name="Tice H."/>
            <person name="Bruce D."/>
            <person name="Goodwin L."/>
            <person name="Pitluck S."/>
            <person name="Kyrpides N."/>
            <person name="Mavromatis K."/>
            <person name="Ivanova N."/>
            <person name="Mikhailova N."/>
            <person name="Munk A.C."/>
            <person name="Brettin T."/>
            <person name="Detter J.C."/>
            <person name="Han C."/>
            <person name="Tapia R."/>
            <person name="Larimer F."/>
            <person name="Land M."/>
            <person name="Hauser L."/>
            <person name="Markowitz V."/>
            <person name="Cheng J.-F."/>
            <person name="Hugenholtz P."/>
            <person name="Woyke T."/>
            <person name="Wu D."/>
            <person name="Spring S."/>
            <person name="Klenk H.-P."/>
            <person name="Eisen J.A."/>
        </authorList>
    </citation>
    <scope>NUCLEOTIDE SEQUENCE [LARGE SCALE GENOMIC DNA]</scope>
    <source>
        <strain evidence="3">DSM 5692</strain>
    </source>
</reference>
<dbReference type="AlphaFoldDB" id="C8X4D6"/>
<evidence type="ECO:0000259" key="1">
    <source>
        <dbReference type="Pfam" id="PF02589"/>
    </source>
</evidence>
<name>C8X4D6_DESRD</name>
<feature type="domain" description="LUD" evidence="1">
    <location>
        <begin position="16"/>
        <end position="210"/>
    </location>
</feature>
<dbReference type="STRING" id="485915.Dret_2126"/>
<dbReference type="EMBL" id="CP001734">
    <property type="protein sequence ID" value="ACV69410.1"/>
    <property type="molecule type" value="Genomic_DNA"/>
</dbReference>
<dbReference type="Proteomes" id="UP000001052">
    <property type="component" value="Chromosome"/>
</dbReference>
<dbReference type="eggNOG" id="COG1139">
    <property type="taxonomic scope" value="Bacteria"/>
</dbReference>
<dbReference type="PANTHER" id="PTHR36179">
    <property type="entry name" value="LUD_DOM DOMAIN-CONTAINING PROTEIN"/>
    <property type="match status" value="1"/>
</dbReference>
<gene>
    <name evidence="2" type="ordered locus">Dret_2126</name>
</gene>
<dbReference type="RefSeq" id="WP_015752551.1">
    <property type="nucleotide sequence ID" value="NC_013223.1"/>
</dbReference>
<dbReference type="InterPro" id="IPR009501">
    <property type="entry name" value="UCP020269"/>
</dbReference>
<keyword evidence="3" id="KW-1185">Reference proteome</keyword>